<dbReference type="Pfam" id="PF08620">
    <property type="entry name" value="RPAP1_C"/>
    <property type="match status" value="1"/>
</dbReference>
<feature type="domain" description="RPAP1 N-terminal" evidence="4">
    <location>
        <begin position="87"/>
        <end position="131"/>
    </location>
</feature>
<dbReference type="OrthoDB" id="348201at2759"/>
<proteinExistence type="inferred from homology"/>
<dbReference type="Proteomes" id="UP000018144">
    <property type="component" value="Unassembled WGS sequence"/>
</dbReference>
<evidence type="ECO:0000313" key="5">
    <source>
        <dbReference type="EMBL" id="CCX09295.1"/>
    </source>
</evidence>
<evidence type="ECO:0000256" key="2">
    <source>
        <dbReference type="SAM" id="MobiDB-lite"/>
    </source>
</evidence>
<feature type="region of interest" description="Disordered" evidence="2">
    <location>
        <begin position="42"/>
        <end position="111"/>
    </location>
</feature>
<keyword evidence="6" id="KW-1185">Reference proteome</keyword>
<dbReference type="InterPro" id="IPR013929">
    <property type="entry name" value="RPAP1_C"/>
</dbReference>
<feature type="domain" description="RPAP1 C-terminal" evidence="3">
    <location>
        <begin position="268"/>
        <end position="334"/>
    </location>
</feature>
<reference evidence="5 6" key="1">
    <citation type="journal article" date="2013" name="PLoS Genet.">
        <title>The genome and development-dependent transcriptomes of Pyronema confluens: a window into fungal evolution.</title>
        <authorList>
            <person name="Traeger S."/>
            <person name="Altegoer F."/>
            <person name="Freitag M."/>
            <person name="Gabaldon T."/>
            <person name="Kempken F."/>
            <person name="Kumar A."/>
            <person name="Marcet-Houben M."/>
            <person name="Poggeler S."/>
            <person name="Stajich J.E."/>
            <person name="Nowrousian M."/>
        </authorList>
    </citation>
    <scope>NUCLEOTIDE SEQUENCE [LARGE SCALE GENOMIC DNA]</scope>
    <source>
        <strain evidence="6">CBS 100304</strain>
        <tissue evidence="5">Vegetative mycelium</tissue>
    </source>
</reference>
<dbReference type="InterPro" id="IPR039913">
    <property type="entry name" value="RPAP1/Rba50"/>
</dbReference>
<dbReference type="OMA" id="DQESPYY"/>
<dbReference type="AlphaFoldDB" id="U4L2B5"/>
<feature type="compositionally biased region" description="Basic and acidic residues" evidence="2">
    <location>
        <begin position="179"/>
        <end position="188"/>
    </location>
</feature>
<name>U4L2B5_PYROM</name>
<evidence type="ECO:0000313" key="6">
    <source>
        <dbReference type="Proteomes" id="UP000018144"/>
    </source>
</evidence>
<comment type="similarity">
    <text evidence="1">Belongs to the RPAP1 family.</text>
</comment>
<dbReference type="PANTHER" id="PTHR21483">
    <property type="entry name" value="RNA POLYMERASE II-ASSOCIATED PROTEIN 1"/>
    <property type="match status" value="1"/>
</dbReference>
<dbReference type="PANTHER" id="PTHR21483:SF18">
    <property type="entry name" value="RNA POLYMERASE II-ASSOCIATED PROTEIN 1"/>
    <property type="match status" value="1"/>
</dbReference>
<dbReference type="STRING" id="1076935.U4L2B5"/>
<dbReference type="EMBL" id="HF935448">
    <property type="protein sequence ID" value="CCX09295.1"/>
    <property type="molecule type" value="Genomic_DNA"/>
</dbReference>
<protein>
    <submittedName>
        <fullName evidence="5">Similar to RNA polymerase II-associated protein RBA50 acc. no. Q04418</fullName>
    </submittedName>
</protein>
<accession>U4L2B5</accession>
<feature type="compositionally biased region" description="Basic and acidic residues" evidence="2">
    <location>
        <begin position="80"/>
        <end position="94"/>
    </location>
</feature>
<evidence type="ECO:0000256" key="1">
    <source>
        <dbReference type="ARBA" id="ARBA00009953"/>
    </source>
</evidence>
<dbReference type="Pfam" id="PF08621">
    <property type="entry name" value="RPAP1_N"/>
    <property type="match status" value="1"/>
</dbReference>
<dbReference type="InterPro" id="IPR013930">
    <property type="entry name" value="RPAP1_N"/>
</dbReference>
<feature type="region of interest" description="Disordered" evidence="2">
    <location>
        <begin position="127"/>
        <end position="223"/>
    </location>
</feature>
<organism evidence="5 6">
    <name type="scientific">Pyronema omphalodes (strain CBS 100304)</name>
    <name type="common">Pyronema confluens</name>
    <dbReference type="NCBI Taxonomy" id="1076935"/>
    <lineage>
        <taxon>Eukaryota</taxon>
        <taxon>Fungi</taxon>
        <taxon>Dikarya</taxon>
        <taxon>Ascomycota</taxon>
        <taxon>Pezizomycotina</taxon>
        <taxon>Pezizomycetes</taxon>
        <taxon>Pezizales</taxon>
        <taxon>Pyronemataceae</taxon>
        <taxon>Pyronema</taxon>
    </lineage>
</organism>
<sequence>MNIPGEKFELDFDDLQDDSCPHAPPPMNFVSDIVEKTSNTAPVAPVFTPSSGFPSHKKRIPKNPSRFKQRAQAATQAPQEDNRTDKQRISDDNAARVAAMSPEQIEEERNELLSKLSPNLIEKLLKRATLDDPIPSSTPKPQPSAPTVEDDPAPEPKPIPRPVGERPDAIPKPPQKSNQKKDPVHDIDDAAPPIYDPALFPSADKYHFPVPPQPDAELDPSSPDFQQSLHQKYFPDLPSDPSKLAWMAPVKEDFDYHPDQEDLLPSALRFDFRGEILPPRKARELPTHLGLHHHAEAPNAAGYTIPELARLARSTFPTQRCMAMQVLGRILYRLGMGSYKVQEITNGLWRCVEEGRVVEGLEEAAAAKGGHMSVKAYATEALWLWQKGGGKRMQAQ</sequence>
<evidence type="ECO:0000259" key="4">
    <source>
        <dbReference type="Pfam" id="PF08621"/>
    </source>
</evidence>
<evidence type="ECO:0000259" key="3">
    <source>
        <dbReference type="Pfam" id="PF08620"/>
    </source>
</evidence>
<dbReference type="GO" id="GO:0006366">
    <property type="term" value="P:transcription by RNA polymerase II"/>
    <property type="evidence" value="ECO:0007669"/>
    <property type="project" value="InterPro"/>
</dbReference>
<gene>
    <name evidence="5" type="ORF">PCON_08888</name>
</gene>
<feature type="compositionally biased region" description="Basic residues" evidence="2">
    <location>
        <begin position="55"/>
        <end position="69"/>
    </location>
</feature>
<dbReference type="eggNOG" id="KOG1894">
    <property type="taxonomic scope" value="Eukaryota"/>
</dbReference>